<evidence type="ECO:0000259" key="21">
    <source>
        <dbReference type="PROSITE" id="PS50855"/>
    </source>
</evidence>
<dbReference type="RefSeq" id="WP_045161487.1">
    <property type="nucleotide sequence ID" value="NZ_JYHV01000014.1"/>
</dbReference>
<dbReference type="PRINTS" id="PR01165">
    <property type="entry name" value="CYCOXIDASEI"/>
</dbReference>
<dbReference type="PANTHER" id="PTHR10422:SF35">
    <property type="entry name" value="CYTOCHROME BO(3) UBIQUINOL OXIDASE SUBUNIT 1"/>
    <property type="match status" value="1"/>
</dbReference>
<feature type="domain" description="Heme-copper oxidase subunit III family profile" evidence="20">
    <location>
        <begin position="581"/>
        <end position="839"/>
    </location>
</feature>
<keyword evidence="15" id="KW-0186">Copper</keyword>
<comment type="similarity">
    <text evidence="3 18">Belongs to the heme-copper respiratory oxidase family.</text>
</comment>
<dbReference type="InterPro" id="IPR023616">
    <property type="entry name" value="Cyt_c_oxase-like_su1_dom"/>
</dbReference>
<dbReference type="PANTHER" id="PTHR10422">
    <property type="entry name" value="CYTOCHROME C OXIDASE SUBUNIT 1"/>
    <property type="match status" value="1"/>
</dbReference>
<protein>
    <recommendedName>
        <fullName evidence="4">cytochrome-c oxidase</fullName>
        <ecNumber evidence="4">7.1.1.9</ecNumber>
    </recommendedName>
</protein>
<feature type="transmembrane region" description="Helical" evidence="19">
    <location>
        <begin position="207"/>
        <end position="229"/>
    </location>
</feature>
<feature type="transmembrane region" description="Helical" evidence="19">
    <location>
        <begin position="295"/>
        <end position="314"/>
    </location>
</feature>
<comment type="caution">
    <text evidence="22">The sequence shown here is derived from an EMBL/GenBank/DDBJ whole genome shotgun (WGS) entry which is preliminary data.</text>
</comment>
<dbReference type="Gene3D" id="1.20.120.80">
    <property type="entry name" value="Cytochrome c oxidase, subunit III, four-helix bundle"/>
    <property type="match status" value="1"/>
</dbReference>
<keyword evidence="11" id="KW-1278">Translocase</keyword>
<feature type="domain" description="Cytochrome oxidase subunit I profile" evidence="21">
    <location>
        <begin position="31"/>
        <end position="539"/>
    </location>
</feature>
<evidence type="ECO:0000256" key="3">
    <source>
        <dbReference type="ARBA" id="ARBA00009578"/>
    </source>
</evidence>
<keyword evidence="6" id="KW-1003">Cell membrane</keyword>
<dbReference type="CDD" id="cd01662">
    <property type="entry name" value="Ubiquinol_Oxidase_I"/>
    <property type="match status" value="1"/>
</dbReference>
<feature type="transmembrane region" description="Helical" evidence="19">
    <location>
        <begin position="84"/>
        <end position="109"/>
    </location>
</feature>
<evidence type="ECO:0000256" key="9">
    <source>
        <dbReference type="ARBA" id="ARBA00022692"/>
    </source>
</evidence>
<dbReference type="GO" id="GO:0022904">
    <property type="term" value="P:respiratory electron transport chain"/>
    <property type="evidence" value="ECO:0007669"/>
    <property type="project" value="InterPro"/>
</dbReference>
<evidence type="ECO:0000256" key="10">
    <source>
        <dbReference type="ARBA" id="ARBA00022723"/>
    </source>
</evidence>
<reference evidence="22 23" key="1">
    <citation type="submission" date="2015-02" db="EMBL/GenBank/DDBJ databases">
        <title>Draft genome sequence of Pseudomonas stutzeri NT0128 isolated from wheat (Triticum turgidum) rhizosphere.</title>
        <authorList>
            <person name="Tovi N."/>
            <person name="Frenk S."/>
            <person name="Hadar Y."/>
            <person name="Minz D."/>
        </authorList>
    </citation>
    <scope>NUCLEOTIDE SEQUENCE [LARGE SCALE GENOMIC DNA]</scope>
    <source>
        <strain evidence="22 23">NT0128</strain>
    </source>
</reference>
<evidence type="ECO:0000256" key="13">
    <source>
        <dbReference type="ARBA" id="ARBA00022989"/>
    </source>
</evidence>
<dbReference type="UniPathway" id="UPA00705"/>
<proteinExistence type="inferred from homology"/>
<keyword evidence="5 18" id="KW-0813">Transport</keyword>
<keyword evidence="12 18" id="KW-0249">Electron transport</keyword>
<evidence type="ECO:0000256" key="4">
    <source>
        <dbReference type="ARBA" id="ARBA00012949"/>
    </source>
</evidence>
<dbReference type="GO" id="GO:0004129">
    <property type="term" value="F:cytochrome-c oxidase activity"/>
    <property type="evidence" value="ECO:0007669"/>
    <property type="project" value="UniProtKB-EC"/>
</dbReference>
<evidence type="ECO:0000256" key="11">
    <source>
        <dbReference type="ARBA" id="ARBA00022967"/>
    </source>
</evidence>
<evidence type="ECO:0000256" key="15">
    <source>
        <dbReference type="ARBA" id="ARBA00023008"/>
    </source>
</evidence>
<dbReference type="SUPFAM" id="SSF81452">
    <property type="entry name" value="Cytochrome c oxidase subunit III-like"/>
    <property type="match status" value="1"/>
</dbReference>
<dbReference type="PROSITE" id="PS00077">
    <property type="entry name" value="COX1_CUB"/>
    <property type="match status" value="1"/>
</dbReference>
<feature type="transmembrane region" description="Helical" evidence="19">
    <location>
        <begin position="42"/>
        <end position="64"/>
    </location>
</feature>
<dbReference type="GO" id="GO:0015990">
    <property type="term" value="P:electron transport coupled proton transport"/>
    <property type="evidence" value="ECO:0007669"/>
    <property type="project" value="InterPro"/>
</dbReference>
<evidence type="ECO:0000256" key="17">
    <source>
        <dbReference type="ARBA" id="ARBA00047816"/>
    </source>
</evidence>
<evidence type="ECO:0000313" key="23">
    <source>
        <dbReference type="Proteomes" id="UP000032487"/>
    </source>
</evidence>
<feature type="transmembrane region" description="Helical" evidence="19">
    <location>
        <begin position="434"/>
        <end position="456"/>
    </location>
</feature>
<dbReference type="InterPro" id="IPR000298">
    <property type="entry name" value="Cyt_c_oxidase-like_su3"/>
</dbReference>
<dbReference type="GO" id="GO:0005886">
    <property type="term" value="C:plasma membrane"/>
    <property type="evidence" value="ECO:0007669"/>
    <property type="project" value="UniProtKB-SubCell"/>
</dbReference>
<evidence type="ECO:0000256" key="2">
    <source>
        <dbReference type="ARBA" id="ARBA00004673"/>
    </source>
</evidence>
<keyword evidence="14" id="KW-0408">Iron</keyword>
<dbReference type="InterPro" id="IPR035973">
    <property type="entry name" value="Cyt_c_oxidase_su3-like_sf"/>
</dbReference>
<dbReference type="InterPro" id="IPR013833">
    <property type="entry name" value="Cyt_c_oxidase_su3_a-hlx"/>
</dbReference>
<feature type="transmembrane region" description="Helical" evidence="19">
    <location>
        <begin position="269"/>
        <end position="288"/>
    </location>
</feature>
<dbReference type="InterPro" id="IPR000883">
    <property type="entry name" value="Cyt_C_Oxase_1"/>
</dbReference>
<keyword evidence="13 19" id="KW-1133">Transmembrane helix</keyword>
<feature type="transmembrane region" description="Helical" evidence="19">
    <location>
        <begin position="663"/>
        <end position="687"/>
    </location>
</feature>
<evidence type="ECO:0000256" key="7">
    <source>
        <dbReference type="ARBA" id="ARBA00022617"/>
    </source>
</evidence>
<accession>A0A0D9APS0</accession>
<evidence type="ECO:0000256" key="16">
    <source>
        <dbReference type="ARBA" id="ARBA00023136"/>
    </source>
</evidence>
<dbReference type="Proteomes" id="UP000032487">
    <property type="component" value="Unassembled WGS sequence"/>
</dbReference>
<evidence type="ECO:0000256" key="1">
    <source>
        <dbReference type="ARBA" id="ARBA00004651"/>
    </source>
</evidence>
<dbReference type="GO" id="GO:0046872">
    <property type="term" value="F:metal ion binding"/>
    <property type="evidence" value="ECO:0007669"/>
    <property type="project" value="UniProtKB-KW"/>
</dbReference>
<evidence type="ECO:0000256" key="8">
    <source>
        <dbReference type="ARBA" id="ARBA00022660"/>
    </source>
</evidence>
<dbReference type="OrthoDB" id="9803294at2"/>
<dbReference type="Pfam" id="PF00115">
    <property type="entry name" value="COX1"/>
    <property type="match status" value="1"/>
</dbReference>
<evidence type="ECO:0000256" key="5">
    <source>
        <dbReference type="ARBA" id="ARBA00022448"/>
    </source>
</evidence>
<name>A0A0D9APS0_STUST</name>
<dbReference type="EC" id="7.1.1.9" evidence="4"/>
<dbReference type="EMBL" id="JYHV01000014">
    <property type="protein sequence ID" value="KJH82712.1"/>
    <property type="molecule type" value="Genomic_DNA"/>
</dbReference>
<feature type="transmembrane region" description="Helical" evidence="19">
    <location>
        <begin position="129"/>
        <end position="151"/>
    </location>
</feature>
<dbReference type="SUPFAM" id="SSF81442">
    <property type="entry name" value="Cytochrome c oxidase subunit I-like"/>
    <property type="match status" value="1"/>
</dbReference>
<dbReference type="Gene3D" id="1.20.210.10">
    <property type="entry name" value="Cytochrome c oxidase-like, subunit I domain"/>
    <property type="match status" value="1"/>
</dbReference>
<evidence type="ECO:0000256" key="12">
    <source>
        <dbReference type="ARBA" id="ARBA00022982"/>
    </source>
</evidence>
<feature type="transmembrane region" description="Helical" evidence="19">
    <location>
        <begin position="363"/>
        <end position="388"/>
    </location>
</feature>
<comment type="pathway">
    <text evidence="2">Energy metabolism; oxidative phosphorylation.</text>
</comment>
<keyword evidence="16 19" id="KW-0472">Membrane</keyword>
<feature type="transmembrane region" description="Helical" evidence="19">
    <location>
        <begin position="171"/>
        <end position="195"/>
    </location>
</feature>
<comment type="catalytic activity">
    <reaction evidence="17">
        <text>4 Fe(II)-[cytochrome c] + O2 + 8 H(+)(in) = 4 Fe(III)-[cytochrome c] + 2 H2O + 4 H(+)(out)</text>
        <dbReference type="Rhea" id="RHEA:11436"/>
        <dbReference type="Rhea" id="RHEA-COMP:10350"/>
        <dbReference type="Rhea" id="RHEA-COMP:14399"/>
        <dbReference type="ChEBI" id="CHEBI:15377"/>
        <dbReference type="ChEBI" id="CHEBI:15378"/>
        <dbReference type="ChEBI" id="CHEBI:15379"/>
        <dbReference type="ChEBI" id="CHEBI:29033"/>
        <dbReference type="ChEBI" id="CHEBI:29034"/>
        <dbReference type="EC" id="7.1.1.9"/>
    </reaction>
</comment>
<dbReference type="PROSITE" id="PS50855">
    <property type="entry name" value="COX1"/>
    <property type="match status" value="1"/>
</dbReference>
<feature type="transmembrane region" description="Helical" evidence="19">
    <location>
        <begin position="400"/>
        <end position="422"/>
    </location>
</feature>
<evidence type="ECO:0000256" key="18">
    <source>
        <dbReference type="RuleBase" id="RU000370"/>
    </source>
</evidence>
<dbReference type="AlphaFoldDB" id="A0A0D9APS0"/>
<evidence type="ECO:0000313" key="22">
    <source>
        <dbReference type="EMBL" id="KJH82712.1"/>
    </source>
</evidence>
<evidence type="ECO:0000256" key="6">
    <source>
        <dbReference type="ARBA" id="ARBA00022475"/>
    </source>
</evidence>
<dbReference type="GO" id="GO:0020037">
    <property type="term" value="F:heme binding"/>
    <property type="evidence" value="ECO:0007669"/>
    <property type="project" value="InterPro"/>
</dbReference>
<feature type="transmembrane region" description="Helical" evidence="19">
    <location>
        <begin position="326"/>
        <end position="351"/>
    </location>
</feature>
<dbReference type="InterPro" id="IPR023615">
    <property type="entry name" value="Cyt_c_Oxase_su1_BS"/>
</dbReference>
<feature type="transmembrane region" description="Helical" evidence="19">
    <location>
        <begin position="773"/>
        <end position="797"/>
    </location>
</feature>
<dbReference type="InterPro" id="IPR036927">
    <property type="entry name" value="Cyt_c_oxase-like_su1_sf"/>
</dbReference>
<comment type="subcellular location">
    <subcellularLocation>
        <location evidence="1">Cell membrane</location>
        <topology evidence="1">Multi-pass membrane protein</topology>
    </subcellularLocation>
</comment>
<dbReference type="GO" id="GO:0006119">
    <property type="term" value="P:oxidative phosphorylation"/>
    <property type="evidence" value="ECO:0007669"/>
    <property type="project" value="UniProtKB-UniPathway"/>
</dbReference>
<keyword evidence="7 18" id="KW-0349">Heme</keyword>
<dbReference type="NCBIfam" id="TIGR02891">
    <property type="entry name" value="CtaD_CoxA"/>
    <property type="match status" value="1"/>
</dbReference>
<feature type="transmembrane region" description="Helical" evidence="19">
    <location>
        <begin position="476"/>
        <end position="501"/>
    </location>
</feature>
<dbReference type="PROSITE" id="PS50253">
    <property type="entry name" value="COX3"/>
    <property type="match status" value="1"/>
</dbReference>
<dbReference type="Gene3D" id="1.10.287.70">
    <property type="match status" value="1"/>
</dbReference>
<feature type="transmembrane region" description="Helical" evidence="19">
    <location>
        <begin position="818"/>
        <end position="840"/>
    </location>
</feature>
<keyword evidence="10" id="KW-0479">Metal-binding</keyword>
<evidence type="ECO:0000256" key="14">
    <source>
        <dbReference type="ARBA" id="ARBA00023004"/>
    </source>
</evidence>
<keyword evidence="9 18" id="KW-0812">Transmembrane</keyword>
<organism evidence="22 23">
    <name type="scientific">Stutzerimonas stutzeri</name>
    <name type="common">Pseudomonas stutzeri</name>
    <dbReference type="NCBI Taxonomy" id="316"/>
    <lineage>
        <taxon>Bacteria</taxon>
        <taxon>Pseudomonadati</taxon>
        <taxon>Pseudomonadota</taxon>
        <taxon>Gammaproteobacteria</taxon>
        <taxon>Pseudomonadales</taxon>
        <taxon>Pseudomonadaceae</taxon>
        <taxon>Stutzerimonas</taxon>
    </lineage>
</organism>
<dbReference type="InterPro" id="IPR014241">
    <property type="entry name" value="Cyt_c_oxidase_su1_bac"/>
</dbReference>
<dbReference type="PATRIC" id="fig|316.101.peg.1237"/>
<evidence type="ECO:0000256" key="19">
    <source>
        <dbReference type="SAM" id="Phobius"/>
    </source>
</evidence>
<keyword evidence="8 18" id="KW-0679">Respiratory chain</keyword>
<feature type="transmembrane region" description="Helical" evidence="19">
    <location>
        <begin position="740"/>
        <end position="761"/>
    </location>
</feature>
<feature type="transmembrane region" description="Helical" evidence="19">
    <location>
        <begin position="592"/>
        <end position="609"/>
    </location>
</feature>
<feature type="transmembrane region" description="Helical" evidence="19">
    <location>
        <begin position="702"/>
        <end position="720"/>
    </location>
</feature>
<gene>
    <name evidence="22" type="ORF">UF78_07615</name>
</gene>
<feature type="transmembrane region" description="Helical" evidence="19">
    <location>
        <begin position="615"/>
        <end position="632"/>
    </location>
</feature>
<sequence length="843" mass="93665">MNASFRGSAPSTDPDQLHDQFNDVWGNPRGWRALTIVNHTSIGLRFLITGGVFFLIGGLMAMLIRTQLAMPGYVLMEPDVYNQVFTMHGSVMMFLFAVPMMEGLAVYLIPKMIGARDLIFPRLSSLGYFCYLFGGIILLSSVFLGVAPKAGWFMYTPLSSSSHMPGVNSDFWLLGITFVEISAVSAGVELVVSILRTRTNGMALHKMPLYAWYILVMALMIVFGFPPLILGSILLELERAAGLPFFDTAKGGDPVLWQHLFWLFGHPEVYIIFLPGAGIVSTLLPVFCQRPLVGYRWVVLGVLTTGFLSFGLWVHHMFTVGIPALALGFFSAASMLVAIPTGVQIFAWVATLWLGKPVYHVPMLWLVGFLIVFVCGGLTGVMVALVPFDWQVHDTHFVVAHMHYVLVGGMFFPLMAGLYYWLPHFSGRMPSVRLGRWGFWLVFIGFNTTFLIMHWTGLLGMPRRVYTYDTGLGWDIPNLVSSIGSFVMAIGIGTILLDIVLHFRFGQPAKENPWNADTLEWATALPPSPYNFVSLPDITDRHPLWKDPGLPKSIARGEHALTTIDHGRRETWGSDPLTGEAREIIHLPGNSWWPFVASVFLAVLCLSLLNKFYWVALIATLVTLVVLLRWSWENGAHPAAAPDAHTQPGEPPLHSRTFDGPGLWGMGVTLLANATLYLSLLFGWFYLWTVSPEWQVPQRSDLNTWLMLASAIVLTIGTLWMRRIPARLRRGDNTRLQSNLGMVAAIGVVQFGMLLWVLLGANLRITETAHDAVIFVILAYSLIHCGLAAICTLLQMLRVHYGYVGEKAPYEPVVVEQLWYYNLGVVWSAYAAIALFPSAVGGA</sequence>
<evidence type="ECO:0000259" key="20">
    <source>
        <dbReference type="PROSITE" id="PS50253"/>
    </source>
</evidence>